<evidence type="ECO:0000256" key="1">
    <source>
        <dbReference type="ARBA" id="ARBA00022741"/>
    </source>
</evidence>
<dbReference type="PANTHER" id="PTHR12592">
    <property type="entry name" value="ATP-DEPENDENT (S)-NAD(P)H-HYDRATE DEHYDRATASE FAMILY MEMBER"/>
    <property type="match status" value="1"/>
</dbReference>
<keyword evidence="4" id="KW-0520">NAD</keyword>
<accession>A0A382D5J5</accession>
<name>A0A382D5J5_9ZZZZ</name>
<dbReference type="GO" id="GO:0110051">
    <property type="term" value="P:metabolite repair"/>
    <property type="evidence" value="ECO:0007669"/>
    <property type="project" value="TreeGrafter"/>
</dbReference>
<evidence type="ECO:0000256" key="4">
    <source>
        <dbReference type="ARBA" id="ARBA00023027"/>
    </source>
</evidence>
<dbReference type="HAMAP" id="MF_01965">
    <property type="entry name" value="NADHX_dehydratase"/>
    <property type="match status" value="1"/>
</dbReference>
<dbReference type="PROSITE" id="PS51383">
    <property type="entry name" value="YJEF_C_3"/>
    <property type="match status" value="1"/>
</dbReference>
<dbReference type="NCBIfam" id="TIGR00196">
    <property type="entry name" value="yjeF_cterm"/>
    <property type="match status" value="1"/>
</dbReference>
<organism evidence="7">
    <name type="scientific">marine metagenome</name>
    <dbReference type="NCBI Taxonomy" id="408172"/>
    <lineage>
        <taxon>unclassified sequences</taxon>
        <taxon>metagenomes</taxon>
        <taxon>ecological metagenomes</taxon>
    </lineage>
</organism>
<dbReference type="CDD" id="cd01171">
    <property type="entry name" value="YXKO-related"/>
    <property type="match status" value="1"/>
</dbReference>
<dbReference type="SUPFAM" id="SSF53613">
    <property type="entry name" value="Ribokinase-like"/>
    <property type="match status" value="1"/>
</dbReference>
<evidence type="ECO:0000256" key="5">
    <source>
        <dbReference type="ARBA" id="ARBA00023239"/>
    </source>
</evidence>
<dbReference type="GO" id="GO:0052855">
    <property type="term" value="F:ADP-dependent NAD(P)H-hydrate dehydratase activity"/>
    <property type="evidence" value="ECO:0007669"/>
    <property type="project" value="TreeGrafter"/>
</dbReference>
<protein>
    <recommendedName>
        <fullName evidence="6">YjeF C-terminal domain-containing protein</fullName>
    </recommendedName>
</protein>
<evidence type="ECO:0000313" key="7">
    <source>
        <dbReference type="EMBL" id="SVB33294.1"/>
    </source>
</evidence>
<evidence type="ECO:0000256" key="3">
    <source>
        <dbReference type="ARBA" id="ARBA00022857"/>
    </source>
</evidence>
<keyword evidence="2" id="KW-0067">ATP-binding</keyword>
<reference evidence="7" key="1">
    <citation type="submission" date="2018-05" db="EMBL/GenBank/DDBJ databases">
        <authorList>
            <person name="Lanie J.A."/>
            <person name="Ng W.-L."/>
            <person name="Kazmierczak K.M."/>
            <person name="Andrzejewski T.M."/>
            <person name="Davidsen T.M."/>
            <person name="Wayne K.J."/>
            <person name="Tettelin H."/>
            <person name="Glass J.I."/>
            <person name="Rusch D."/>
            <person name="Podicherti R."/>
            <person name="Tsui H.-C.T."/>
            <person name="Winkler M.E."/>
        </authorList>
    </citation>
    <scope>NUCLEOTIDE SEQUENCE</scope>
</reference>
<dbReference type="Gene3D" id="3.40.1190.20">
    <property type="match status" value="1"/>
</dbReference>
<keyword evidence="3" id="KW-0521">NADP</keyword>
<feature type="domain" description="YjeF C-terminal" evidence="6">
    <location>
        <begin position="1"/>
        <end position="262"/>
    </location>
</feature>
<dbReference type="AlphaFoldDB" id="A0A382D5J5"/>
<evidence type="ECO:0000259" key="6">
    <source>
        <dbReference type="PROSITE" id="PS51383"/>
    </source>
</evidence>
<dbReference type="InterPro" id="IPR000631">
    <property type="entry name" value="CARKD"/>
</dbReference>
<evidence type="ECO:0000256" key="2">
    <source>
        <dbReference type="ARBA" id="ARBA00022840"/>
    </source>
</evidence>
<dbReference type="GO" id="GO:0005524">
    <property type="term" value="F:ATP binding"/>
    <property type="evidence" value="ECO:0007669"/>
    <property type="project" value="UniProtKB-KW"/>
</dbReference>
<keyword evidence="1" id="KW-0547">Nucleotide-binding</keyword>
<feature type="non-terminal residue" evidence="7">
    <location>
        <position position="1"/>
    </location>
</feature>
<dbReference type="Pfam" id="PF01256">
    <property type="entry name" value="Carb_kinase"/>
    <property type="match status" value="1"/>
</dbReference>
<proteinExistence type="inferred from homology"/>
<dbReference type="GO" id="GO:0052856">
    <property type="term" value="F:NAD(P)HX epimerase activity"/>
    <property type="evidence" value="ECO:0007669"/>
    <property type="project" value="TreeGrafter"/>
</dbReference>
<dbReference type="EMBL" id="UINC01037583">
    <property type="protein sequence ID" value="SVB33294.1"/>
    <property type="molecule type" value="Genomic_DNA"/>
</dbReference>
<gene>
    <name evidence="7" type="ORF">METZ01_LOCUS186148</name>
</gene>
<dbReference type="PANTHER" id="PTHR12592:SF0">
    <property type="entry name" value="ATP-DEPENDENT (S)-NAD(P)H-HYDRATE DEHYDRATASE"/>
    <property type="match status" value="1"/>
</dbReference>
<keyword evidence="5" id="KW-0456">Lyase</keyword>
<dbReference type="InterPro" id="IPR029056">
    <property type="entry name" value="Ribokinase-like"/>
</dbReference>
<sequence>PDTHKSRVGSLLLVAGSTGMAGAAVMAARGALRAGVGLLRIVSAPDNRSIVQGAVPEAIFVAGDDQEALREAAHASCAMALGPGLGDGDEVSKLLVSVLEATGGLPTVLDADALNLAASGAGPTLEEWAVERPVLITPHLGEMQRLSQMGSSNIEMDRVLAARVLADLAGVTVLLKGLPSIVVTPTGTCYVDTVGTSDLAAGGMGDVLTGVAGSLLAQGVTPSQAGALALYLTGRAARRTEMGPSLTPSDVIDEIAAVRTEQGSGETDLSLPFILFDQDAAR</sequence>